<dbReference type="EMBL" id="JABVXQ010000002">
    <property type="protein sequence ID" value="KAF6123452.1"/>
    <property type="molecule type" value="Genomic_DNA"/>
</dbReference>
<dbReference type="PANTHER" id="PTHR35153:SF1">
    <property type="entry name" value="COILED-COIL DOMAIN-CONTAINING PROTEIN 154"/>
    <property type="match status" value="1"/>
</dbReference>
<sequence length="524" mass="60197">MQALDKRLVEVREALTQIRRKQALQDSERKGTEQEANLRLADLTGKLEQEEQNREVACSALQRSQEEASQKMDHEVARLQAQVTKLGEEMSLRFLKREAKLCGFLQKSFLALEKRMKASESTRLKVESGLREELESRWQNLQELAEERVRTLRGQCKQEECYLLEQCRGLDRAVVQLTKFVRQNQVSLNRVLLAEQKARDTKGCLEESQAGELAAYLQENLEATRLASELARHEMHSTLELLQEKSQALEGSVAELVRQVRDLSDHFLALSWRLDLQEQTLTQRLCEAKTEWEGAERRLLEGLAQCRKEAQAHLREVRETVDSLPWQIEAVSDRCVLHKSDSDLKISAEGKAREFEVGALRQELAALLSSVQLLKEGSPGRKIAEIQGKLATFQNQIMKLENSIQDNKTIQNLKFNSETKLRMEEMATLRECLVRLWSEEGPWAPTLGSRKVFTSLVRQQFIKDVASGEVVPVNCWGLYQAVRWLQWKAVLMNQVAQRRPRTVLERSLGQEPAHQFTSFPPCQK</sequence>
<dbReference type="Pfam" id="PF15450">
    <property type="entry name" value="CCDC154"/>
    <property type="match status" value="1"/>
</dbReference>
<feature type="coiled-coil region" evidence="1">
    <location>
        <begin position="1"/>
        <end position="89"/>
    </location>
</feature>
<keyword evidence="1" id="KW-0175">Coiled coil</keyword>
<organism evidence="2 3">
    <name type="scientific">Phyllostomus discolor</name>
    <name type="common">pale spear-nosed bat</name>
    <dbReference type="NCBI Taxonomy" id="89673"/>
    <lineage>
        <taxon>Eukaryota</taxon>
        <taxon>Metazoa</taxon>
        <taxon>Chordata</taxon>
        <taxon>Craniata</taxon>
        <taxon>Vertebrata</taxon>
        <taxon>Euteleostomi</taxon>
        <taxon>Mammalia</taxon>
        <taxon>Eutheria</taxon>
        <taxon>Laurasiatheria</taxon>
        <taxon>Chiroptera</taxon>
        <taxon>Yangochiroptera</taxon>
        <taxon>Phyllostomidae</taxon>
        <taxon>Phyllostominae</taxon>
        <taxon>Phyllostomus</taxon>
    </lineage>
</organism>
<dbReference type="GO" id="GO:0035630">
    <property type="term" value="P:bone mineralization involved in bone maturation"/>
    <property type="evidence" value="ECO:0007669"/>
    <property type="project" value="TreeGrafter"/>
</dbReference>
<dbReference type="AlphaFoldDB" id="A0A834B4Z4"/>
<name>A0A834B4Z4_9CHIR</name>
<evidence type="ECO:0000313" key="2">
    <source>
        <dbReference type="EMBL" id="KAF6123452.1"/>
    </source>
</evidence>
<reference evidence="2 3" key="1">
    <citation type="journal article" date="2020" name="Nature">
        <title>Six reference-quality genomes reveal evolution of bat adaptations.</title>
        <authorList>
            <person name="Jebb D."/>
            <person name="Huang Z."/>
            <person name="Pippel M."/>
            <person name="Hughes G.M."/>
            <person name="Lavrichenko K."/>
            <person name="Devanna P."/>
            <person name="Winkler S."/>
            <person name="Jermiin L.S."/>
            <person name="Skirmuntt E.C."/>
            <person name="Katzourakis A."/>
            <person name="Burkitt-Gray L."/>
            <person name="Ray D.A."/>
            <person name="Sullivan K.A.M."/>
            <person name="Roscito J.G."/>
            <person name="Kirilenko B.M."/>
            <person name="Davalos L.M."/>
            <person name="Corthals A.P."/>
            <person name="Power M.L."/>
            <person name="Jones G."/>
            <person name="Ransome R.D."/>
            <person name="Dechmann D.K.N."/>
            <person name="Locatelli A.G."/>
            <person name="Puechmaille S.J."/>
            <person name="Fedrigo O."/>
            <person name="Jarvis E.D."/>
            <person name="Hiller M."/>
            <person name="Vernes S.C."/>
            <person name="Myers E.W."/>
            <person name="Teeling E.C."/>
        </authorList>
    </citation>
    <scope>NUCLEOTIDE SEQUENCE [LARGE SCALE GENOMIC DNA]</scope>
    <source>
        <strain evidence="2">Bat1K_MPI-CBG_1</strain>
    </source>
</reference>
<comment type="caution">
    <text evidence="2">The sequence shown here is derived from an EMBL/GenBank/DDBJ whole genome shotgun (WGS) entry which is preliminary data.</text>
</comment>
<dbReference type="Proteomes" id="UP000664940">
    <property type="component" value="Unassembled WGS sequence"/>
</dbReference>
<accession>A0A834B4Z4</accession>
<evidence type="ECO:0000313" key="3">
    <source>
        <dbReference type="Proteomes" id="UP000664940"/>
    </source>
</evidence>
<dbReference type="PANTHER" id="PTHR35153">
    <property type="entry name" value="COILED-COIL DOMAIN-CONTAINING PROTEIN 154"/>
    <property type="match status" value="1"/>
</dbReference>
<evidence type="ECO:0000256" key="1">
    <source>
        <dbReference type="SAM" id="Coils"/>
    </source>
</evidence>
<dbReference type="InterPro" id="IPR029512">
    <property type="entry name" value="CCDC154"/>
</dbReference>
<protein>
    <submittedName>
        <fullName evidence="2">Coiled-coil domain containing 154</fullName>
    </submittedName>
</protein>
<gene>
    <name evidence="2" type="ORF">HJG60_002185</name>
</gene>
<proteinExistence type="predicted"/>